<evidence type="ECO:0000256" key="5">
    <source>
        <dbReference type="ARBA" id="ARBA00013198"/>
    </source>
</evidence>
<dbReference type="FunCoup" id="A0A1I1XMV8">
    <property type="interactions" value="405"/>
</dbReference>
<keyword evidence="10" id="KW-1185">Reference proteome</keyword>
<dbReference type="InterPro" id="IPR005900">
    <property type="entry name" value="6-phosphogluconolactonase_DevB"/>
</dbReference>
<evidence type="ECO:0000256" key="6">
    <source>
        <dbReference type="ARBA" id="ARBA00020337"/>
    </source>
</evidence>
<name>A0A1I1XMV8_9BACT</name>
<dbReference type="SUPFAM" id="SSF100950">
    <property type="entry name" value="NagB/RpiA/CoA transferase-like"/>
    <property type="match status" value="1"/>
</dbReference>
<evidence type="ECO:0000256" key="7">
    <source>
        <dbReference type="RuleBase" id="RU365095"/>
    </source>
</evidence>
<evidence type="ECO:0000256" key="4">
    <source>
        <dbReference type="ARBA" id="ARBA00010662"/>
    </source>
</evidence>
<keyword evidence="7" id="KW-0378">Hydrolase</keyword>
<dbReference type="InterPro" id="IPR006148">
    <property type="entry name" value="Glc/Gal-6P_isomerase"/>
</dbReference>
<feature type="domain" description="Glucosamine/galactosamine-6-phosphate isomerase" evidence="8">
    <location>
        <begin position="32"/>
        <end position="242"/>
    </location>
</feature>
<comment type="catalytic activity">
    <reaction evidence="1 7">
        <text>6-phospho-D-glucono-1,5-lactone + H2O = 6-phospho-D-gluconate + H(+)</text>
        <dbReference type="Rhea" id="RHEA:12556"/>
        <dbReference type="ChEBI" id="CHEBI:15377"/>
        <dbReference type="ChEBI" id="CHEBI:15378"/>
        <dbReference type="ChEBI" id="CHEBI:57955"/>
        <dbReference type="ChEBI" id="CHEBI:58759"/>
        <dbReference type="EC" id="3.1.1.31"/>
    </reaction>
</comment>
<accession>A0A1I1XMV8</accession>
<dbReference type="Proteomes" id="UP000181976">
    <property type="component" value="Unassembled WGS sequence"/>
</dbReference>
<comment type="pathway">
    <text evidence="3 7">Carbohydrate degradation; pentose phosphate pathway; D-ribulose 5-phosphate from D-glucose 6-phosphate (oxidative stage): step 2/3.</text>
</comment>
<dbReference type="UniPathway" id="UPA00115">
    <property type="reaction ID" value="UER00409"/>
</dbReference>
<reference evidence="9 10" key="1">
    <citation type="submission" date="2016-10" db="EMBL/GenBank/DDBJ databases">
        <authorList>
            <person name="de Groot N.N."/>
        </authorList>
    </citation>
    <scope>NUCLEOTIDE SEQUENCE [LARGE SCALE GENOMIC DNA]</scope>
    <source>
        <strain evidence="9 10">DSM 19012</strain>
    </source>
</reference>
<dbReference type="PANTHER" id="PTHR11054:SF0">
    <property type="entry name" value="6-PHOSPHOGLUCONOLACTONASE"/>
    <property type="match status" value="1"/>
</dbReference>
<evidence type="ECO:0000313" key="10">
    <source>
        <dbReference type="Proteomes" id="UP000181976"/>
    </source>
</evidence>
<comment type="similarity">
    <text evidence="4 7">Belongs to the glucosamine/galactosamine-6-phosphate isomerase family. 6-phosphogluconolactonase subfamily.</text>
</comment>
<dbReference type="AlphaFoldDB" id="A0A1I1XMV8"/>
<evidence type="ECO:0000259" key="8">
    <source>
        <dbReference type="Pfam" id="PF01182"/>
    </source>
</evidence>
<dbReference type="PANTHER" id="PTHR11054">
    <property type="entry name" value="6-PHOSPHOGLUCONOLACTONASE"/>
    <property type="match status" value="1"/>
</dbReference>
<sequence>MCLATVVGMLGGLSESTKTKIMETKIFYTKDQLSRYFGDFLAELTGKQEVVYIALSGGSTPENIFDVLSQEYKDSIRWDRLRFFWGDERCVPPDHAESNYRMTREHLFNHVPVSEEQIFRIKGELTPEEALKDYRRVLEETLPQKNGFPQFDVMVLGMGDDGHTASIFPHEISLWDSPNWCEIGTHPKTGQKRITLTGKVINNSRQIIFLVTGKNKAPKVDEILHQKGNYLDYPAARVDPRKSLWLLDQQAAQRSDD</sequence>
<dbReference type="InterPro" id="IPR039104">
    <property type="entry name" value="6PGL"/>
</dbReference>
<dbReference type="eggNOG" id="COG0363">
    <property type="taxonomic scope" value="Bacteria"/>
</dbReference>
<dbReference type="EC" id="3.1.1.31" evidence="5 7"/>
<evidence type="ECO:0000256" key="3">
    <source>
        <dbReference type="ARBA" id="ARBA00004961"/>
    </source>
</evidence>
<dbReference type="GO" id="GO:0005975">
    <property type="term" value="P:carbohydrate metabolic process"/>
    <property type="evidence" value="ECO:0007669"/>
    <property type="project" value="UniProtKB-UniRule"/>
</dbReference>
<protein>
    <recommendedName>
        <fullName evidence="6 7">6-phosphogluconolactonase</fullName>
        <shortName evidence="7">6PGL</shortName>
        <ecNumber evidence="5 7">3.1.1.31</ecNumber>
    </recommendedName>
</protein>
<dbReference type="Gene3D" id="3.40.50.1360">
    <property type="match status" value="1"/>
</dbReference>
<organism evidence="9 10">
    <name type="scientific">Thermophagus xiamenensis</name>
    <dbReference type="NCBI Taxonomy" id="385682"/>
    <lineage>
        <taxon>Bacteria</taxon>
        <taxon>Pseudomonadati</taxon>
        <taxon>Bacteroidota</taxon>
        <taxon>Bacteroidia</taxon>
        <taxon>Marinilabiliales</taxon>
        <taxon>Marinilabiliaceae</taxon>
        <taxon>Thermophagus</taxon>
    </lineage>
</organism>
<dbReference type="STRING" id="385682.SAMN05444380_10679"/>
<dbReference type="GO" id="GO:0017057">
    <property type="term" value="F:6-phosphogluconolactonase activity"/>
    <property type="evidence" value="ECO:0007669"/>
    <property type="project" value="UniProtKB-UniRule"/>
</dbReference>
<dbReference type="InterPro" id="IPR037171">
    <property type="entry name" value="NagB/RpiA_transferase-like"/>
</dbReference>
<evidence type="ECO:0000313" key="9">
    <source>
        <dbReference type="EMBL" id="SFE07958.1"/>
    </source>
</evidence>
<evidence type="ECO:0000256" key="1">
    <source>
        <dbReference type="ARBA" id="ARBA00000832"/>
    </source>
</evidence>
<dbReference type="GO" id="GO:0006098">
    <property type="term" value="P:pentose-phosphate shunt"/>
    <property type="evidence" value="ECO:0007669"/>
    <property type="project" value="UniProtKB-UniPathway"/>
</dbReference>
<gene>
    <name evidence="7" type="primary">pgl</name>
    <name evidence="9" type="ORF">SAMN05444380_10679</name>
</gene>
<evidence type="ECO:0000256" key="2">
    <source>
        <dbReference type="ARBA" id="ARBA00002681"/>
    </source>
</evidence>
<comment type="function">
    <text evidence="2 7">Hydrolysis of 6-phosphogluconolactone to 6-phosphogluconate.</text>
</comment>
<dbReference type="EMBL" id="FONA01000006">
    <property type="protein sequence ID" value="SFE07958.1"/>
    <property type="molecule type" value="Genomic_DNA"/>
</dbReference>
<dbReference type="InParanoid" id="A0A1I1XMV8"/>
<dbReference type="CDD" id="cd01400">
    <property type="entry name" value="6PGL"/>
    <property type="match status" value="1"/>
</dbReference>
<dbReference type="NCBIfam" id="TIGR01198">
    <property type="entry name" value="pgl"/>
    <property type="match status" value="1"/>
</dbReference>
<dbReference type="Pfam" id="PF01182">
    <property type="entry name" value="Glucosamine_iso"/>
    <property type="match status" value="1"/>
</dbReference>
<proteinExistence type="inferred from homology"/>